<evidence type="ECO:0000313" key="17">
    <source>
        <dbReference type="EMBL" id="KAL0414572.1"/>
    </source>
</evidence>
<evidence type="ECO:0000256" key="11">
    <source>
        <dbReference type="ARBA" id="ARBA00022840"/>
    </source>
</evidence>
<dbReference type="GO" id="GO:0019252">
    <property type="term" value="P:starch biosynthetic process"/>
    <property type="evidence" value="ECO:0007669"/>
    <property type="project" value="UniProtKB-KW"/>
</dbReference>
<evidence type="ECO:0000256" key="2">
    <source>
        <dbReference type="ARBA" id="ARBA00002231"/>
    </source>
</evidence>
<protein>
    <recommendedName>
        <fullName evidence="6">glucose-1-phosphate adenylyltransferase</fullName>
        <ecNumber evidence="6">2.7.7.27</ecNumber>
    </recommendedName>
    <alternativeName>
        <fullName evidence="15">ADP-glucose pyrophosphorylase</fullName>
    </alternativeName>
    <alternativeName>
        <fullName evidence="14">ADP-glucose synthase</fullName>
    </alternativeName>
    <alternativeName>
        <fullName evidence="13">Alpha-D-glucose-1-phosphate adenyl transferase</fullName>
    </alternativeName>
</protein>
<dbReference type="AlphaFoldDB" id="A0AAW2UDY5"/>
<dbReference type="CDD" id="cd04651">
    <property type="entry name" value="LbH_G1P_AT_C"/>
    <property type="match status" value="1"/>
</dbReference>
<dbReference type="Gene3D" id="2.160.10.10">
    <property type="entry name" value="Hexapeptide repeat proteins"/>
    <property type="match status" value="1"/>
</dbReference>
<keyword evidence="9 17" id="KW-0548">Nucleotidyltransferase</keyword>
<evidence type="ECO:0000256" key="8">
    <source>
        <dbReference type="ARBA" id="ARBA00022679"/>
    </source>
</evidence>
<evidence type="ECO:0000256" key="6">
    <source>
        <dbReference type="ARBA" id="ARBA00012460"/>
    </source>
</evidence>
<evidence type="ECO:0000259" key="16">
    <source>
        <dbReference type="Pfam" id="PF00483"/>
    </source>
</evidence>
<evidence type="ECO:0000256" key="1">
    <source>
        <dbReference type="ARBA" id="ARBA00000956"/>
    </source>
</evidence>
<dbReference type="InterPro" id="IPR005835">
    <property type="entry name" value="NTP_transferase_dom"/>
</dbReference>
<name>A0AAW2UDY5_SESRA</name>
<organism evidence="17">
    <name type="scientific">Sesamum radiatum</name>
    <name type="common">Black benniseed</name>
    <dbReference type="NCBI Taxonomy" id="300843"/>
    <lineage>
        <taxon>Eukaryota</taxon>
        <taxon>Viridiplantae</taxon>
        <taxon>Streptophyta</taxon>
        <taxon>Embryophyta</taxon>
        <taxon>Tracheophyta</taxon>
        <taxon>Spermatophyta</taxon>
        <taxon>Magnoliopsida</taxon>
        <taxon>eudicotyledons</taxon>
        <taxon>Gunneridae</taxon>
        <taxon>Pentapetalae</taxon>
        <taxon>asterids</taxon>
        <taxon>lamiids</taxon>
        <taxon>Lamiales</taxon>
        <taxon>Pedaliaceae</taxon>
        <taxon>Sesamum</taxon>
    </lineage>
</organism>
<proteinExistence type="inferred from homology"/>
<evidence type="ECO:0000256" key="13">
    <source>
        <dbReference type="ARBA" id="ARBA00030645"/>
    </source>
</evidence>
<accession>A0AAW2UDY5</accession>
<reference evidence="17" key="1">
    <citation type="submission" date="2020-06" db="EMBL/GenBank/DDBJ databases">
        <authorList>
            <person name="Li T."/>
            <person name="Hu X."/>
            <person name="Zhang T."/>
            <person name="Song X."/>
            <person name="Zhang H."/>
            <person name="Dai N."/>
            <person name="Sheng W."/>
            <person name="Hou X."/>
            <person name="Wei L."/>
        </authorList>
    </citation>
    <scope>NUCLEOTIDE SEQUENCE</scope>
    <source>
        <strain evidence="17">G02</strain>
        <tissue evidence="17">Leaf</tissue>
    </source>
</reference>
<dbReference type="EMBL" id="JACGWJ010000006">
    <property type="protein sequence ID" value="KAL0414572.1"/>
    <property type="molecule type" value="Genomic_DNA"/>
</dbReference>
<dbReference type="NCBIfam" id="NF002772">
    <property type="entry name" value="PRK02862.1"/>
    <property type="match status" value="1"/>
</dbReference>
<dbReference type="CDD" id="cd02508">
    <property type="entry name" value="ADP_Glucose_PP"/>
    <property type="match status" value="1"/>
</dbReference>
<dbReference type="SUPFAM" id="SSF51161">
    <property type="entry name" value="Trimeric LpxA-like enzymes"/>
    <property type="match status" value="1"/>
</dbReference>
<comment type="function">
    <text evidence="2">This protein plays a role in synthesis of starch. It catalyzes the synthesis of the activated glycosyl donor, ADP-glucose from Glc-1-P and ATP.</text>
</comment>
<dbReference type="InterPro" id="IPR029044">
    <property type="entry name" value="Nucleotide-diphossugar_trans"/>
</dbReference>
<dbReference type="GO" id="GO:0008878">
    <property type="term" value="F:glucose-1-phosphate adenylyltransferase activity"/>
    <property type="evidence" value="ECO:0007669"/>
    <property type="project" value="UniProtKB-EC"/>
</dbReference>
<evidence type="ECO:0000256" key="12">
    <source>
        <dbReference type="ARBA" id="ARBA00022922"/>
    </source>
</evidence>
<dbReference type="PROSITE" id="PS00808">
    <property type="entry name" value="ADP_GLC_PYROPHOSPH_1"/>
    <property type="match status" value="1"/>
</dbReference>
<dbReference type="InterPro" id="IPR005836">
    <property type="entry name" value="ADP_Glu_pyroP_CS"/>
</dbReference>
<dbReference type="PROSITE" id="PS00810">
    <property type="entry name" value="ADP_GLC_PYROPHOSPH_3"/>
    <property type="match status" value="1"/>
</dbReference>
<comment type="subunit">
    <text evidence="5">Heterotetramer.</text>
</comment>
<dbReference type="Pfam" id="PF25247">
    <property type="entry name" value="LbH_GLGC"/>
    <property type="match status" value="1"/>
</dbReference>
<dbReference type="Pfam" id="PF00483">
    <property type="entry name" value="NTP_transferase"/>
    <property type="match status" value="1"/>
</dbReference>
<keyword evidence="10" id="KW-0547">Nucleotide-binding</keyword>
<dbReference type="GO" id="GO:0005524">
    <property type="term" value="F:ATP binding"/>
    <property type="evidence" value="ECO:0007669"/>
    <property type="project" value="UniProtKB-KW"/>
</dbReference>
<keyword evidence="7" id="KW-0021">Allosteric enzyme</keyword>
<evidence type="ECO:0000256" key="15">
    <source>
        <dbReference type="ARBA" id="ARBA00032494"/>
    </source>
</evidence>
<evidence type="ECO:0000256" key="5">
    <source>
        <dbReference type="ARBA" id="ARBA00011680"/>
    </source>
</evidence>
<evidence type="ECO:0000256" key="9">
    <source>
        <dbReference type="ARBA" id="ARBA00022695"/>
    </source>
</evidence>
<evidence type="ECO:0000256" key="4">
    <source>
        <dbReference type="ARBA" id="ARBA00010443"/>
    </source>
</evidence>
<dbReference type="InterPro" id="IPR011004">
    <property type="entry name" value="Trimer_LpxA-like_sf"/>
</dbReference>
<evidence type="ECO:0000256" key="14">
    <source>
        <dbReference type="ARBA" id="ARBA00030817"/>
    </source>
</evidence>
<dbReference type="InterPro" id="IPR011831">
    <property type="entry name" value="ADP-Glc_PPase"/>
</dbReference>
<evidence type="ECO:0000256" key="7">
    <source>
        <dbReference type="ARBA" id="ARBA00022533"/>
    </source>
</evidence>
<dbReference type="SUPFAM" id="SSF53448">
    <property type="entry name" value="Nucleotide-diphospho-sugar transferases"/>
    <property type="match status" value="1"/>
</dbReference>
<keyword evidence="11" id="KW-0067">ATP-binding</keyword>
<sequence length="502" mass="55651">MAVTANGRITLSATAQLDCAARLYGRKGRLVKFCNGEIMGEKLKFAPLQHRNKNNSIKSSVCMSLTADFAGETKLRDLEMEKRDPRTVVAIILGGGAGTRLFPLTKRRAKPAVPIGGAYRLIDVPMSNCINSGINKVYILTQFNSASLNRHLQRAYNFGGGVTFGDGYVEVLAATHKLQVRQGKIGFKGLQMLFGNSTGFLRMDYMDFVQNHRQSGADITISCLPIDDSRASDFGLMKIDNKGRVIAFSEKPKGNDLKAMAVDTTVLGLSRDEAEKKPYIASMGVYVFKKEILLNLLRWRFPTANDFGSEIIPASAREFYTKAYLFNDYWEDIGTIRSFFEANLALTEHPPRFSFYDAAKPIYTSRRNLPPSKIDNSKIVDSIVSHGSFLTNCFVEHSVIGIRSRINSNVHLKDTVVLGADYYETDSEIAFALSKGKVPLGIGENTRIRECIIDKNARIGKNIVIENSEGVQEADRTSEGYYIRSGVTVILKNSIIKDGTVI</sequence>
<dbReference type="PANTHER" id="PTHR43523">
    <property type="entry name" value="GLUCOSE-1-PHOSPHATE ADENYLYLTRANSFERASE-RELATED"/>
    <property type="match status" value="1"/>
</dbReference>
<dbReference type="GO" id="GO:0005978">
    <property type="term" value="P:glycogen biosynthetic process"/>
    <property type="evidence" value="ECO:0007669"/>
    <property type="project" value="InterPro"/>
</dbReference>
<dbReference type="EC" id="2.7.7.27" evidence="6"/>
<evidence type="ECO:0000256" key="3">
    <source>
        <dbReference type="ARBA" id="ARBA00004727"/>
    </source>
</evidence>
<gene>
    <name evidence="17" type="ORF">Sradi_1658900</name>
</gene>
<comment type="catalytic activity">
    <reaction evidence="1">
        <text>alpha-D-glucose 1-phosphate + ATP + H(+) = ADP-alpha-D-glucose + diphosphate</text>
        <dbReference type="Rhea" id="RHEA:12120"/>
        <dbReference type="ChEBI" id="CHEBI:15378"/>
        <dbReference type="ChEBI" id="CHEBI:30616"/>
        <dbReference type="ChEBI" id="CHEBI:33019"/>
        <dbReference type="ChEBI" id="CHEBI:57498"/>
        <dbReference type="ChEBI" id="CHEBI:58601"/>
        <dbReference type="EC" id="2.7.7.27"/>
    </reaction>
</comment>
<comment type="caution">
    <text evidence="17">The sequence shown here is derived from an EMBL/GenBank/DDBJ whole genome shotgun (WGS) entry which is preliminary data.</text>
</comment>
<dbReference type="PANTHER" id="PTHR43523:SF12">
    <property type="entry name" value="GLUCOSE-1-PHOSPHATE ADENYLYLTRANSFERASE LARGE SUBUNIT 1, CHLOROPLASTIC-RELATED"/>
    <property type="match status" value="1"/>
</dbReference>
<reference evidence="17" key="2">
    <citation type="journal article" date="2024" name="Plant">
        <title>Genomic evolution and insights into agronomic trait innovations of Sesamum species.</title>
        <authorList>
            <person name="Miao H."/>
            <person name="Wang L."/>
            <person name="Qu L."/>
            <person name="Liu H."/>
            <person name="Sun Y."/>
            <person name="Le M."/>
            <person name="Wang Q."/>
            <person name="Wei S."/>
            <person name="Zheng Y."/>
            <person name="Lin W."/>
            <person name="Duan Y."/>
            <person name="Cao H."/>
            <person name="Xiong S."/>
            <person name="Wang X."/>
            <person name="Wei L."/>
            <person name="Li C."/>
            <person name="Ma Q."/>
            <person name="Ju M."/>
            <person name="Zhao R."/>
            <person name="Li G."/>
            <person name="Mu C."/>
            <person name="Tian Q."/>
            <person name="Mei H."/>
            <person name="Zhang T."/>
            <person name="Gao T."/>
            <person name="Zhang H."/>
        </authorList>
    </citation>
    <scope>NUCLEOTIDE SEQUENCE</scope>
    <source>
        <strain evidence="17">G02</strain>
    </source>
</reference>
<keyword evidence="12" id="KW-0750">Starch biosynthesis</keyword>
<evidence type="ECO:0000256" key="10">
    <source>
        <dbReference type="ARBA" id="ARBA00022741"/>
    </source>
</evidence>
<comment type="similarity">
    <text evidence="4">Belongs to the bacterial/plant glucose-1-phosphate adenylyltransferase family.</text>
</comment>
<keyword evidence="8" id="KW-0808">Transferase</keyword>
<dbReference type="Gene3D" id="3.90.550.10">
    <property type="entry name" value="Spore Coat Polysaccharide Biosynthesis Protein SpsA, Chain A"/>
    <property type="match status" value="1"/>
</dbReference>
<comment type="pathway">
    <text evidence="3">Glycan biosynthesis; starch biosynthesis.</text>
</comment>
<feature type="domain" description="Nucleotidyl transferase" evidence="16">
    <location>
        <begin position="90"/>
        <end position="348"/>
    </location>
</feature>